<protein>
    <submittedName>
        <fullName evidence="1">Uncharacterized protein</fullName>
    </submittedName>
</protein>
<proteinExistence type="predicted"/>
<keyword evidence="2" id="KW-1185">Reference proteome</keyword>
<evidence type="ECO:0000313" key="1">
    <source>
        <dbReference type="EMBL" id="VXD22388.1"/>
    </source>
</evidence>
<reference evidence="1" key="1">
    <citation type="submission" date="2019-10" db="EMBL/GenBank/DDBJ databases">
        <authorList>
            <consortium name="Genoscope - CEA"/>
            <person name="William W."/>
        </authorList>
    </citation>
    <scope>NUCLEOTIDE SEQUENCE [LARGE SCALE GENOMIC DNA]</scope>
    <source>
        <strain evidence="1">BBR_PRJEB10992</strain>
    </source>
</reference>
<accession>A0A7Z9BZP6</accession>
<organism evidence="1 2">
    <name type="scientific">Planktothrix serta PCC 8927</name>
    <dbReference type="NCBI Taxonomy" id="671068"/>
    <lineage>
        <taxon>Bacteria</taxon>
        <taxon>Bacillati</taxon>
        <taxon>Cyanobacteriota</taxon>
        <taxon>Cyanophyceae</taxon>
        <taxon>Oscillatoriophycideae</taxon>
        <taxon>Oscillatoriales</taxon>
        <taxon>Microcoleaceae</taxon>
        <taxon>Planktothrix</taxon>
    </lineage>
</organism>
<evidence type="ECO:0000313" key="2">
    <source>
        <dbReference type="Proteomes" id="UP000184550"/>
    </source>
</evidence>
<dbReference type="OrthoDB" id="488037at2"/>
<sequence>MIRRTLKYTRALEIDSEFTHLSSDELYSHLQDKGYYWDSNMSRWVYTPGEENDPASQLIKIRLWYDRNQVKDLAEKLTELMTDVGFRSVESSSIYPCRPPKGNDGRIYLVFQPPETL</sequence>
<gene>
    <name evidence="1" type="ORF">PL8927_750071</name>
</gene>
<dbReference type="EMBL" id="CZCU02000152">
    <property type="protein sequence ID" value="VXD22388.1"/>
    <property type="molecule type" value="Genomic_DNA"/>
</dbReference>
<name>A0A7Z9BZP6_9CYAN</name>
<dbReference type="AlphaFoldDB" id="A0A7Z9BZP6"/>
<comment type="caution">
    <text evidence="1">The sequence shown here is derived from an EMBL/GenBank/DDBJ whole genome shotgun (WGS) entry which is preliminary data.</text>
</comment>
<dbReference type="Proteomes" id="UP000184550">
    <property type="component" value="Unassembled WGS sequence"/>
</dbReference>
<dbReference type="RefSeq" id="WP_083624761.1">
    <property type="nucleotide sequence ID" value="NZ_LR734877.1"/>
</dbReference>